<sequence length="268" mass="29756">MVALALSFSVIGGAKAECGGTRLRCCGGGRFPAFLPKEVHEIKDPFARTLAQRIQRLPVQTGFSESCIMSSCVKPVRQNETNPVVLLHCFDSSCLEWRSTYPLLEEAGLDVWAVDVLGWGFSDLEIRPPCNVAAKRHHLYQLWKSHIRKPMILVGPSLGGAAAIDFAVNYPDAVSFLKSIPLRLYANVLTFGNIPFTTRLDWTNVKQRALVIWAECDNIVSNKFAMRLYSELPNSVMRQIPDCGHLPHVEKPNAVAQLIADFARSDSC</sequence>
<keyword evidence="3" id="KW-0378">Hydrolase</keyword>
<comment type="caution">
    <text evidence="3">The sequence shown here is derived from an EMBL/GenBank/DDBJ whole genome shotgun (WGS) entry which is preliminary data.</text>
</comment>
<dbReference type="InterPro" id="IPR029058">
    <property type="entry name" value="AB_hydrolase_fold"/>
</dbReference>
<accession>A0A7J0H813</accession>
<keyword evidence="1" id="KW-0732">Signal</keyword>
<name>A0A7J0H813_9ERIC</name>
<gene>
    <name evidence="3" type="ORF">Acr_27g0009810</name>
</gene>
<dbReference type="PANTHER" id="PTHR43689:SF37">
    <property type="entry name" value="ALPHA_BETA HYDROLASE DOMAIN-CONTAINING PROTEIN VTE7"/>
    <property type="match status" value="1"/>
</dbReference>
<feature type="chain" id="PRO_5029822034" evidence="1">
    <location>
        <begin position="17"/>
        <end position="268"/>
    </location>
</feature>
<dbReference type="EMBL" id="BJWL01000027">
    <property type="protein sequence ID" value="GFZ19242.1"/>
    <property type="molecule type" value="Genomic_DNA"/>
</dbReference>
<evidence type="ECO:0000313" key="3">
    <source>
        <dbReference type="EMBL" id="GFZ19242.1"/>
    </source>
</evidence>
<dbReference type="PRINTS" id="PR00111">
    <property type="entry name" value="ABHYDROLASE"/>
</dbReference>
<feature type="domain" description="AB hydrolase-1" evidence="2">
    <location>
        <begin position="82"/>
        <end position="175"/>
    </location>
</feature>
<evidence type="ECO:0000313" key="4">
    <source>
        <dbReference type="Proteomes" id="UP000585474"/>
    </source>
</evidence>
<proteinExistence type="predicted"/>
<dbReference type="OrthoDB" id="6431331at2759"/>
<evidence type="ECO:0000256" key="1">
    <source>
        <dbReference type="SAM" id="SignalP"/>
    </source>
</evidence>
<evidence type="ECO:0000259" key="2">
    <source>
        <dbReference type="Pfam" id="PF00561"/>
    </source>
</evidence>
<dbReference type="Proteomes" id="UP000585474">
    <property type="component" value="Unassembled WGS sequence"/>
</dbReference>
<feature type="signal peptide" evidence="1">
    <location>
        <begin position="1"/>
        <end position="16"/>
    </location>
</feature>
<dbReference type="Pfam" id="PF00561">
    <property type="entry name" value="Abhydrolase_1"/>
    <property type="match status" value="1"/>
</dbReference>
<dbReference type="SUPFAM" id="SSF53474">
    <property type="entry name" value="alpha/beta-Hydrolases"/>
    <property type="match status" value="1"/>
</dbReference>
<reference evidence="3 4" key="1">
    <citation type="submission" date="2019-07" db="EMBL/GenBank/DDBJ databases">
        <title>De Novo Assembly of kiwifruit Actinidia rufa.</title>
        <authorList>
            <person name="Sugita-Konishi S."/>
            <person name="Sato K."/>
            <person name="Mori E."/>
            <person name="Abe Y."/>
            <person name="Kisaki G."/>
            <person name="Hamano K."/>
            <person name="Suezawa K."/>
            <person name="Otani M."/>
            <person name="Fukuda T."/>
            <person name="Manabe T."/>
            <person name="Gomi K."/>
            <person name="Tabuchi M."/>
            <person name="Akimitsu K."/>
            <person name="Kataoka I."/>
        </authorList>
    </citation>
    <scope>NUCLEOTIDE SEQUENCE [LARGE SCALE GENOMIC DNA]</scope>
    <source>
        <strain evidence="4">cv. Fuchu</strain>
    </source>
</reference>
<dbReference type="PANTHER" id="PTHR43689">
    <property type="entry name" value="HYDROLASE"/>
    <property type="match status" value="1"/>
</dbReference>
<dbReference type="InterPro" id="IPR000073">
    <property type="entry name" value="AB_hydrolase_1"/>
</dbReference>
<protein>
    <submittedName>
        <fullName evidence="3">Alpha/beta-Hydrolases superfamily protein</fullName>
    </submittedName>
</protein>
<organism evidence="3 4">
    <name type="scientific">Actinidia rufa</name>
    <dbReference type="NCBI Taxonomy" id="165716"/>
    <lineage>
        <taxon>Eukaryota</taxon>
        <taxon>Viridiplantae</taxon>
        <taxon>Streptophyta</taxon>
        <taxon>Embryophyta</taxon>
        <taxon>Tracheophyta</taxon>
        <taxon>Spermatophyta</taxon>
        <taxon>Magnoliopsida</taxon>
        <taxon>eudicotyledons</taxon>
        <taxon>Gunneridae</taxon>
        <taxon>Pentapetalae</taxon>
        <taxon>asterids</taxon>
        <taxon>Ericales</taxon>
        <taxon>Actinidiaceae</taxon>
        <taxon>Actinidia</taxon>
    </lineage>
</organism>
<dbReference type="GO" id="GO:0016787">
    <property type="term" value="F:hydrolase activity"/>
    <property type="evidence" value="ECO:0007669"/>
    <property type="project" value="UniProtKB-KW"/>
</dbReference>
<dbReference type="Gene3D" id="3.40.50.1820">
    <property type="entry name" value="alpha/beta hydrolase"/>
    <property type="match status" value="2"/>
</dbReference>
<keyword evidence="4" id="KW-1185">Reference proteome</keyword>
<dbReference type="AlphaFoldDB" id="A0A7J0H813"/>